<keyword evidence="2" id="KW-1185">Reference proteome</keyword>
<organism evidence="1 2">
    <name type="scientific">Trifolium medium</name>
    <dbReference type="NCBI Taxonomy" id="97028"/>
    <lineage>
        <taxon>Eukaryota</taxon>
        <taxon>Viridiplantae</taxon>
        <taxon>Streptophyta</taxon>
        <taxon>Embryophyta</taxon>
        <taxon>Tracheophyta</taxon>
        <taxon>Spermatophyta</taxon>
        <taxon>Magnoliopsida</taxon>
        <taxon>eudicotyledons</taxon>
        <taxon>Gunneridae</taxon>
        <taxon>Pentapetalae</taxon>
        <taxon>rosids</taxon>
        <taxon>fabids</taxon>
        <taxon>Fabales</taxon>
        <taxon>Fabaceae</taxon>
        <taxon>Papilionoideae</taxon>
        <taxon>50 kb inversion clade</taxon>
        <taxon>NPAAA clade</taxon>
        <taxon>Hologalegina</taxon>
        <taxon>IRL clade</taxon>
        <taxon>Trifolieae</taxon>
        <taxon>Trifolium</taxon>
    </lineage>
</organism>
<comment type="caution">
    <text evidence="1">The sequence shown here is derived from an EMBL/GenBank/DDBJ whole genome shotgun (WGS) entry which is preliminary data.</text>
</comment>
<evidence type="ECO:0000313" key="1">
    <source>
        <dbReference type="EMBL" id="MCI35467.1"/>
    </source>
</evidence>
<name>A0A392RGX6_9FABA</name>
<evidence type="ECO:0000313" key="2">
    <source>
        <dbReference type="Proteomes" id="UP000265520"/>
    </source>
</evidence>
<dbReference type="EMBL" id="LXQA010223680">
    <property type="protein sequence ID" value="MCI35467.1"/>
    <property type="molecule type" value="Genomic_DNA"/>
</dbReference>
<accession>A0A392RGX6</accession>
<proteinExistence type="predicted"/>
<protein>
    <submittedName>
        <fullName evidence="1">Uncharacterized protein</fullName>
    </submittedName>
</protein>
<dbReference type="Proteomes" id="UP000265520">
    <property type="component" value="Unassembled WGS sequence"/>
</dbReference>
<dbReference type="AlphaFoldDB" id="A0A392RGX6"/>
<feature type="non-terminal residue" evidence="1">
    <location>
        <position position="34"/>
    </location>
</feature>
<sequence length="34" mass="3855">MNTSMDFSIILEKMANMHLWNVAGALHKPNGILR</sequence>
<reference evidence="1 2" key="1">
    <citation type="journal article" date="2018" name="Front. Plant Sci.">
        <title>Red Clover (Trifolium pratense) and Zigzag Clover (T. medium) - A Picture of Genomic Similarities and Differences.</title>
        <authorList>
            <person name="Dluhosova J."/>
            <person name="Istvanek J."/>
            <person name="Nedelnik J."/>
            <person name="Repkova J."/>
        </authorList>
    </citation>
    <scope>NUCLEOTIDE SEQUENCE [LARGE SCALE GENOMIC DNA]</scope>
    <source>
        <strain evidence="2">cv. 10/8</strain>
        <tissue evidence="1">Leaf</tissue>
    </source>
</reference>